<dbReference type="EMBL" id="LAZR01047936">
    <property type="protein sequence ID" value="KKK93061.1"/>
    <property type="molecule type" value="Genomic_DNA"/>
</dbReference>
<dbReference type="AlphaFoldDB" id="A0A0F9C8Q5"/>
<feature type="non-terminal residue" evidence="1">
    <location>
        <position position="1"/>
    </location>
</feature>
<evidence type="ECO:0000313" key="1">
    <source>
        <dbReference type="EMBL" id="KKK93061.1"/>
    </source>
</evidence>
<accession>A0A0F9C8Q5</accession>
<organism evidence="1">
    <name type="scientific">marine sediment metagenome</name>
    <dbReference type="NCBI Taxonomy" id="412755"/>
    <lineage>
        <taxon>unclassified sequences</taxon>
        <taxon>metagenomes</taxon>
        <taxon>ecological metagenomes</taxon>
    </lineage>
</organism>
<protein>
    <submittedName>
        <fullName evidence="1">Uncharacterized protein</fullName>
    </submittedName>
</protein>
<gene>
    <name evidence="1" type="ORF">LCGC14_2696670</name>
</gene>
<sequence length="95" mass="10968">EIKAPYVEASVSSLGGKTQPSVMLRVALDPRNTWANGIYHNARGSMWDIDYTGTIEQHYLTLHPEPRPWTKFRKAKYKTHDEAIKKINTWIDKVV</sequence>
<reference evidence="1" key="1">
    <citation type="journal article" date="2015" name="Nature">
        <title>Complex archaea that bridge the gap between prokaryotes and eukaryotes.</title>
        <authorList>
            <person name="Spang A."/>
            <person name="Saw J.H."/>
            <person name="Jorgensen S.L."/>
            <person name="Zaremba-Niedzwiedzka K."/>
            <person name="Martijn J."/>
            <person name="Lind A.E."/>
            <person name="van Eijk R."/>
            <person name="Schleper C."/>
            <person name="Guy L."/>
            <person name="Ettema T.J."/>
        </authorList>
    </citation>
    <scope>NUCLEOTIDE SEQUENCE</scope>
</reference>
<name>A0A0F9C8Q5_9ZZZZ</name>
<comment type="caution">
    <text evidence="1">The sequence shown here is derived from an EMBL/GenBank/DDBJ whole genome shotgun (WGS) entry which is preliminary data.</text>
</comment>
<proteinExistence type="predicted"/>